<evidence type="ECO:0000256" key="13">
    <source>
        <dbReference type="PIRSR" id="PIRSR600823-2"/>
    </source>
</evidence>
<evidence type="ECO:0000256" key="17">
    <source>
        <dbReference type="RuleBase" id="RU362060"/>
    </source>
</evidence>
<evidence type="ECO:0000256" key="5">
    <source>
        <dbReference type="ARBA" id="ARBA00022559"/>
    </source>
</evidence>
<dbReference type="GO" id="GO:0042744">
    <property type="term" value="P:hydrogen peroxide catabolic process"/>
    <property type="evidence" value="ECO:0007669"/>
    <property type="project" value="UniProtKB-KW"/>
</dbReference>
<feature type="domain" description="Plant heme peroxidase family profile" evidence="19">
    <location>
        <begin position="60"/>
        <end position="235"/>
    </location>
</feature>
<dbReference type="AlphaFoldDB" id="A0A5P1EWS4"/>
<dbReference type="PROSITE" id="PS00436">
    <property type="entry name" value="PEROXIDASE_2"/>
    <property type="match status" value="1"/>
</dbReference>
<proteinExistence type="inferred from homology"/>
<evidence type="ECO:0000256" key="16">
    <source>
        <dbReference type="PIRSR" id="PIRSR600823-5"/>
    </source>
</evidence>
<feature type="disulfide bond" evidence="16">
    <location>
        <begin position="70"/>
        <end position="153"/>
    </location>
</feature>
<dbReference type="PRINTS" id="PR00458">
    <property type="entry name" value="PEROXIDASE"/>
</dbReference>
<keyword evidence="11 17" id="KW-0376">Hydrogen peroxide</keyword>
<keyword evidence="5 17" id="KW-0575">Peroxidase</keyword>
<dbReference type="InterPro" id="IPR010255">
    <property type="entry name" value="Haem_peroxidase_sf"/>
</dbReference>
<dbReference type="PRINTS" id="PR00461">
    <property type="entry name" value="PLPEROXIDASE"/>
</dbReference>
<feature type="active site" description="Proton acceptor" evidence="12">
    <location>
        <position position="101"/>
    </location>
</feature>
<keyword evidence="18" id="KW-1133">Transmembrane helix</keyword>
<keyword evidence="18" id="KW-0812">Transmembrane</keyword>
<comment type="similarity">
    <text evidence="17">Belongs to the peroxidase family. Classical plant (class III) peroxidase subfamily.</text>
</comment>
<dbReference type="InterPro" id="IPR002016">
    <property type="entry name" value="Haem_peroxidase"/>
</dbReference>
<evidence type="ECO:0000256" key="7">
    <source>
        <dbReference type="ARBA" id="ARBA00022723"/>
    </source>
</evidence>
<evidence type="ECO:0000256" key="9">
    <source>
        <dbReference type="ARBA" id="ARBA00023002"/>
    </source>
</evidence>
<dbReference type="GO" id="GO:0046872">
    <property type="term" value="F:metal ion binding"/>
    <property type="evidence" value="ECO:0007669"/>
    <property type="project" value="UniProtKB-UniRule"/>
</dbReference>
<dbReference type="GO" id="GO:0006979">
    <property type="term" value="P:response to oxidative stress"/>
    <property type="evidence" value="ECO:0007669"/>
    <property type="project" value="UniProtKB-UniRule"/>
</dbReference>
<evidence type="ECO:0000256" key="3">
    <source>
        <dbReference type="ARBA" id="ARBA00012313"/>
    </source>
</evidence>
<feature type="binding site" evidence="14">
    <location>
        <position position="125"/>
    </location>
    <ligand>
        <name>Ca(2+)</name>
        <dbReference type="ChEBI" id="CHEBI:29108"/>
        <label>1</label>
    </ligand>
</feature>
<evidence type="ECO:0000256" key="6">
    <source>
        <dbReference type="ARBA" id="ARBA00022617"/>
    </source>
</evidence>
<dbReference type="GO" id="GO:0005576">
    <property type="term" value="C:extracellular region"/>
    <property type="evidence" value="ECO:0007669"/>
    <property type="project" value="UniProtKB-SubCell"/>
</dbReference>
<feature type="binding site" evidence="13">
    <location>
        <position position="201"/>
    </location>
    <ligand>
        <name>substrate</name>
    </ligand>
</feature>
<dbReference type="Gramene" id="ONK69963">
    <property type="protein sequence ID" value="ONK69963"/>
    <property type="gene ID" value="A4U43_C05F28780"/>
</dbReference>
<name>A0A5P1EWS4_ASPOF</name>
<dbReference type="Pfam" id="PF00141">
    <property type="entry name" value="peroxidase"/>
    <property type="match status" value="1"/>
</dbReference>
<gene>
    <name evidence="20" type="ORF">A4U43_C05F28780</name>
</gene>
<evidence type="ECO:0000313" key="21">
    <source>
        <dbReference type="Proteomes" id="UP000243459"/>
    </source>
</evidence>
<dbReference type="Proteomes" id="UP000243459">
    <property type="component" value="Chromosome 5"/>
</dbReference>
<comment type="subcellular location">
    <subcellularLocation>
        <location evidence="17">Secreted</location>
    </subcellularLocation>
</comment>
<evidence type="ECO:0000256" key="10">
    <source>
        <dbReference type="ARBA" id="ARBA00023004"/>
    </source>
</evidence>
<comment type="cofactor">
    <cofactor evidence="17">
        <name>heme b</name>
        <dbReference type="ChEBI" id="CHEBI:60344"/>
    </cofactor>
    <text evidence="17">Binds 1 heme b (iron(II)-protoporphyrin IX) group per subunit.</text>
</comment>
<evidence type="ECO:0000256" key="1">
    <source>
        <dbReference type="ARBA" id="ARBA00000189"/>
    </source>
</evidence>
<feature type="binding site" evidence="14">
    <location>
        <position position="109"/>
    </location>
    <ligand>
        <name>Ca(2+)</name>
        <dbReference type="ChEBI" id="CHEBI:29108"/>
        <label>1</label>
    </ligand>
</feature>
<protein>
    <recommendedName>
        <fullName evidence="3 17">Peroxidase</fullName>
        <ecNumber evidence="3 17">1.11.1.7</ecNumber>
    </recommendedName>
</protein>
<evidence type="ECO:0000256" key="18">
    <source>
        <dbReference type="SAM" id="Phobius"/>
    </source>
</evidence>
<feature type="transmembrane region" description="Helical" evidence="18">
    <location>
        <begin position="21"/>
        <end position="41"/>
    </location>
</feature>
<dbReference type="GO" id="GO:0140825">
    <property type="term" value="F:lactoperoxidase activity"/>
    <property type="evidence" value="ECO:0007669"/>
    <property type="project" value="UniProtKB-EC"/>
</dbReference>
<comment type="catalytic activity">
    <reaction evidence="1 17">
        <text>2 a phenolic donor + H2O2 = 2 a phenolic radical donor + 2 H2O</text>
        <dbReference type="Rhea" id="RHEA:56136"/>
        <dbReference type="ChEBI" id="CHEBI:15377"/>
        <dbReference type="ChEBI" id="CHEBI:16240"/>
        <dbReference type="ChEBI" id="CHEBI:139520"/>
        <dbReference type="ChEBI" id="CHEBI:139521"/>
        <dbReference type="EC" id="1.11.1.7"/>
    </reaction>
</comment>
<comment type="cofactor">
    <cofactor evidence="14 17">
        <name>Ca(2+)</name>
        <dbReference type="ChEBI" id="CHEBI:29108"/>
    </cofactor>
    <text evidence="14 17">Binds 2 calcium ions per subunit.</text>
</comment>
<evidence type="ECO:0000256" key="8">
    <source>
        <dbReference type="ARBA" id="ARBA00022837"/>
    </source>
</evidence>
<feature type="binding site" evidence="14">
    <location>
        <position position="107"/>
    </location>
    <ligand>
        <name>Ca(2+)</name>
        <dbReference type="ChEBI" id="CHEBI:29108"/>
        <label>1</label>
    </ligand>
</feature>
<keyword evidence="21" id="KW-1185">Reference proteome</keyword>
<sequence length="292" mass="32529">MSLVSSIVSSPSSSSPSATRNLTFILLMICFYFVSYLVAIVECSDNNITITKIKAPLHHPLTIDYYSKTCPQLDDLVGSVTGPRFKQTPVAGPATIRLFFHDCFVEGCDASILIAPGAEGSALVERNMPENKNLPPEGFETVEMAKKVVESKCPGAVSCADILAIAARDFIHLAGGPYYKVKKGRKDSKKSKPFKVKYHLPRSNSSISSLLSLFSSKGLTARDLVAALQGATHRLRALRPVPRPPLQLPKHRQTRPLRRPRLLKSLQMYCRRRYRRERRRRIPLGRADSVRV</sequence>
<keyword evidence="9 17" id="KW-0560">Oxidoreductase</keyword>
<feature type="binding site" evidence="14">
    <location>
        <position position="111"/>
    </location>
    <ligand>
        <name>Ca(2+)</name>
        <dbReference type="ChEBI" id="CHEBI:29108"/>
        <label>1</label>
    </ligand>
</feature>
<dbReference type="EMBL" id="CM007385">
    <property type="protein sequence ID" value="ONK69963.1"/>
    <property type="molecule type" value="Genomic_DNA"/>
</dbReference>
<evidence type="ECO:0000256" key="2">
    <source>
        <dbReference type="ARBA" id="ARBA00002322"/>
    </source>
</evidence>
<dbReference type="FunFam" id="1.10.520.10:FF:000008">
    <property type="entry name" value="Peroxidase"/>
    <property type="match status" value="1"/>
</dbReference>
<feature type="site" description="Transition state stabilizer" evidence="15">
    <location>
        <position position="97"/>
    </location>
</feature>
<keyword evidence="10 17" id="KW-0408">Iron</keyword>
<evidence type="ECO:0000259" key="19">
    <source>
        <dbReference type="PROSITE" id="PS50873"/>
    </source>
</evidence>
<evidence type="ECO:0000256" key="12">
    <source>
        <dbReference type="PIRSR" id="PIRSR600823-1"/>
    </source>
</evidence>
<keyword evidence="4 17" id="KW-0964">Secreted</keyword>
<dbReference type="Gene3D" id="1.10.520.10">
    <property type="match status" value="1"/>
</dbReference>
<dbReference type="PANTHER" id="PTHR31517:SF59">
    <property type="entry name" value="PEROXIDASE"/>
    <property type="match status" value="1"/>
</dbReference>
<dbReference type="PANTHER" id="PTHR31517">
    <property type="match status" value="1"/>
</dbReference>
<keyword evidence="7 14" id="KW-0479">Metal-binding</keyword>
<keyword evidence="16" id="KW-1015">Disulfide bond</keyword>
<evidence type="ECO:0000256" key="15">
    <source>
        <dbReference type="PIRSR" id="PIRSR600823-4"/>
    </source>
</evidence>
<accession>A0A5P1EWS4</accession>
<dbReference type="InterPro" id="IPR019794">
    <property type="entry name" value="Peroxidases_AS"/>
</dbReference>
<keyword evidence="18" id="KW-0472">Membrane</keyword>
<dbReference type="PROSITE" id="PS50873">
    <property type="entry name" value="PEROXIDASE_4"/>
    <property type="match status" value="1"/>
</dbReference>
<feature type="disulfide bond" evidence="16">
    <location>
        <begin position="103"/>
        <end position="108"/>
    </location>
</feature>
<keyword evidence="6 17" id="KW-0349">Heme</keyword>
<dbReference type="SUPFAM" id="SSF48113">
    <property type="entry name" value="Heme-dependent peroxidases"/>
    <property type="match status" value="1"/>
</dbReference>
<dbReference type="Gene3D" id="1.10.420.10">
    <property type="entry name" value="Peroxidase, domain 2"/>
    <property type="match status" value="1"/>
</dbReference>
<evidence type="ECO:0000256" key="4">
    <source>
        <dbReference type="ARBA" id="ARBA00022525"/>
    </source>
</evidence>
<reference evidence="21" key="1">
    <citation type="journal article" date="2017" name="Nat. Commun.">
        <title>The asparagus genome sheds light on the origin and evolution of a young Y chromosome.</title>
        <authorList>
            <person name="Harkess A."/>
            <person name="Zhou J."/>
            <person name="Xu C."/>
            <person name="Bowers J.E."/>
            <person name="Van der Hulst R."/>
            <person name="Ayyampalayam S."/>
            <person name="Mercati F."/>
            <person name="Riccardi P."/>
            <person name="McKain M.R."/>
            <person name="Kakrana A."/>
            <person name="Tang H."/>
            <person name="Ray J."/>
            <person name="Groenendijk J."/>
            <person name="Arikit S."/>
            <person name="Mathioni S.M."/>
            <person name="Nakano M."/>
            <person name="Shan H."/>
            <person name="Telgmann-Rauber A."/>
            <person name="Kanno A."/>
            <person name="Yue Z."/>
            <person name="Chen H."/>
            <person name="Li W."/>
            <person name="Chen Y."/>
            <person name="Xu X."/>
            <person name="Zhang Y."/>
            <person name="Luo S."/>
            <person name="Chen H."/>
            <person name="Gao J."/>
            <person name="Mao Z."/>
            <person name="Pires J.C."/>
            <person name="Luo M."/>
            <person name="Kudrna D."/>
            <person name="Wing R.A."/>
            <person name="Meyers B.C."/>
            <person name="Yi K."/>
            <person name="Kong H."/>
            <person name="Lavrijsen P."/>
            <person name="Sunseri F."/>
            <person name="Falavigna A."/>
            <person name="Ye Y."/>
            <person name="Leebens-Mack J.H."/>
            <person name="Chen G."/>
        </authorList>
    </citation>
    <scope>NUCLEOTIDE SEQUENCE [LARGE SCALE GENOMIC DNA]</scope>
    <source>
        <strain evidence="21">cv. DH0086</strain>
    </source>
</reference>
<dbReference type="GO" id="GO:0020037">
    <property type="term" value="F:heme binding"/>
    <property type="evidence" value="ECO:0007669"/>
    <property type="project" value="UniProtKB-UniRule"/>
</dbReference>
<dbReference type="EC" id="1.11.1.7" evidence="3 17"/>
<organism evidence="20 21">
    <name type="scientific">Asparagus officinalis</name>
    <name type="common">Garden asparagus</name>
    <dbReference type="NCBI Taxonomy" id="4686"/>
    <lineage>
        <taxon>Eukaryota</taxon>
        <taxon>Viridiplantae</taxon>
        <taxon>Streptophyta</taxon>
        <taxon>Embryophyta</taxon>
        <taxon>Tracheophyta</taxon>
        <taxon>Spermatophyta</taxon>
        <taxon>Magnoliopsida</taxon>
        <taxon>Liliopsida</taxon>
        <taxon>Asparagales</taxon>
        <taxon>Asparagaceae</taxon>
        <taxon>Asparagoideae</taxon>
        <taxon>Asparagus</taxon>
    </lineage>
</organism>
<evidence type="ECO:0000256" key="11">
    <source>
        <dbReference type="ARBA" id="ARBA00023324"/>
    </source>
</evidence>
<evidence type="ECO:0000256" key="14">
    <source>
        <dbReference type="PIRSR" id="PIRSR600823-3"/>
    </source>
</evidence>
<feature type="binding site" evidence="14">
    <location>
        <position position="232"/>
    </location>
    <ligand>
        <name>Ca(2+)</name>
        <dbReference type="ChEBI" id="CHEBI:29108"/>
        <label>2</label>
    </ligand>
</feature>
<feature type="binding site" evidence="14">
    <location>
        <position position="102"/>
    </location>
    <ligand>
        <name>Ca(2+)</name>
        <dbReference type="ChEBI" id="CHEBI:29108"/>
        <label>1</label>
    </ligand>
</feature>
<evidence type="ECO:0000313" key="20">
    <source>
        <dbReference type="EMBL" id="ONK69963.1"/>
    </source>
</evidence>
<feature type="binding site" evidence="14">
    <location>
        <position position="105"/>
    </location>
    <ligand>
        <name>Ca(2+)</name>
        <dbReference type="ChEBI" id="CHEBI:29108"/>
        <label>1</label>
    </ligand>
</feature>
<comment type="function">
    <text evidence="2">Removal of H(2)O(2), oxidation of toxic reductants, biosynthesis and degradation of lignin, suberization, auxin catabolism, response to environmental stresses such as wounding, pathogen attack and oxidative stress. These functions might be dependent on each isozyme/isoform in each plant tissue.</text>
</comment>
<keyword evidence="8 14" id="KW-0106">Calcium</keyword>
<dbReference type="InterPro" id="IPR000823">
    <property type="entry name" value="Peroxidase_pln"/>
</dbReference>